<sequence length="84" mass="9377">MAIWVDLEIPRSLPRTNCLLQPTSILFWFDRTVTPPGRPLGHGKVLSNLVNQSDLTNRRIGRASEADTVTGLDFSGHRSVFARC</sequence>
<gene>
    <name evidence="1" type="ORF">Rcae01_06557</name>
</gene>
<accession>A0ABP9W0Y8</accession>
<protein>
    <submittedName>
        <fullName evidence="1">Uncharacterized protein</fullName>
    </submittedName>
</protein>
<dbReference type="Proteomes" id="UP001416858">
    <property type="component" value="Unassembled WGS sequence"/>
</dbReference>
<keyword evidence="2" id="KW-1185">Reference proteome</keyword>
<proteinExistence type="predicted"/>
<evidence type="ECO:0000313" key="2">
    <source>
        <dbReference type="Proteomes" id="UP001416858"/>
    </source>
</evidence>
<comment type="caution">
    <text evidence="1">The sequence shown here is derived from an EMBL/GenBank/DDBJ whole genome shotgun (WGS) entry which is preliminary data.</text>
</comment>
<organism evidence="1 2">
    <name type="scientific">Novipirellula caenicola</name>
    <dbReference type="NCBI Taxonomy" id="1536901"/>
    <lineage>
        <taxon>Bacteria</taxon>
        <taxon>Pseudomonadati</taxon>
        <taxon>Planctomycetota</taxon>
        <taxon>Planctomycetia</taxon>
        <taxon>Pirellulales</taxon>
        <taxon>Pirellulaceae</taxon>
        <taxon>Novipirellula</taxon>
    </lineage>
</organism>
<reference evidence="1 2" key="1">
    <citation type="submission" date="2024-02" db="EMBL/GenBank/DDBJ databases">
        <title>Rhodopirellula caenicola NBRC 110016.</title>
        <authorList>
            <person name="Ichikawa N."/>
            <person name="Katano-Makiyama Y."/>
            <person name="Hidaka K."/>
        </authorList>
    </citation>
    <scope>NUCLEOTIDE SEQUENCE [LARGE SCALE GENOMIC DNA]</scope>
    <source>
        <strain evidence="1 2">NBRC 110016</strain>
    </source>
</reference>
<dbReference type="EMBL" id="BAABRO010000033">
    <property type="protein sequence ID" value="GAA5511044.1"/>
    <property type="molecule type" value="Genomic_DNA"/>
</dbReference>
<name>A0ABP9W0Y8_9BACT</name>
<evidence type="ECO:0000313" key="1">
    <source>
        <dbReference type="EMBL" id="GAA5511044.1"/>
    </source>
</evidence>